<dbReference type="EMBL" id="CAJOBJ010139513">
    <property type="protein sequence ID" value="CAF4756546.1"/>
    <property type="molecule type" value="Genomic_DNA"/>
</dbReference>
<organism evidence="2 3">
    <name type="scientific">Rotaria magnacalcarata</name>
    <dbReference type="NCBI Taxonomy" id="392030"/>
    <lineage>
        <taxon>Eukaryota</taxon>
        <taxon>Metazoa</taxon>
        <taxon>Spiralia</taxon>
        <taxon>Gnathifera</taxon>
        <taxon>Rotifera</taxon>
        <taxon>Eurotatoria</taxon>
        <taxon>Bdelloidea</taxon>
        <taxon>Philodinida</taxon>
        <taxon>Philodinidae</taxon>
        <taxon>Rotaria</taxon>
    </lineage>
</organism>
<comment type="caution">
    <text evidence="2">The sequence shown here is derived from an EMBL/GenBank/DDBJ whole genome shotgun (WGS) entry which is preliminary data.</text>
</comment>
<sequence length="58" mass="6763">MAAVLDPSFKFYWIRDLRLSVPMETRLKQSIIQLIIDEMNNDSTTTTTELHEINFSST</sequence>
<protein>
    <submittedName>
        <fullName evidence="2">Uncharacterized protein</fullName>
    </submittedName>
</protein>
<dbReference type="Proteomes" id="UP000681720">
    <property type="component" value="Unassembled WGS sequence"/>
</dbReference>
<feature type="non-terminal residue" evidence="2">
    <location>
        <position position="58"/>
    </location>
</feature>
<gene>
    <name evidence="1" type="ORF">BYL167_LOCUS38670</name>
    <name evidence="2" type="ORF">GIL414_LOCUS45372</name>
</gene>
<proteinExistence type="predicted"/>
<reference evidence="2" key="1">
    <citation type="submission" date="2021-02" db="EMBL/GenBank/DDBJ databases">
        <authorList>
            <person name="Nowell W R."/>
        </authorList>
    </citation>
    <scope>NUCLEOTIDE SEQUENCE</scope>
</reference>
<dbReference type="Proteomes" id="UP000681967">
    <property type="component" value="Unassembled WGS sequence"/>
</dbReference>
<evidence type="ECO:0000313" key="2">
    <source>
        <dbReference type="EMBL" id="CAF4756546.1"/>
    </source>
</evidence>
<accession>A0A8S3ARV9</accession>
<evidence type="ECO:0000313" key="1">
    <source>
        <dbReference type="EMBL" id="CAF4565077.1"/>
    </source>
</evidence>
<dbReference type="EMBL" id="CAJOBH010090996">
    <property type="protein sequence ID" value="CAF4565077.1"/>
    <property type="molecule type" value="Genomic_DNA"/>
</dbReference>
<dbReference type="AlphaFoldDB" id="A0A8S3ARV9"/>
<evidence type="ECO:0000313" key="3">
    <source>
        <dbReference type="Proteomes" id="UP000681720"/>
    </source>
</evidence>
<name>A0A8S3ARV9_9BILA</name>